<feature type="transmembrane region" description="Helical" evidence="7">
    <location>
        <begin position="221"/>
        <end position="239"/>
    </location>
</feature>
<comment type="subcellular location">
    <subcellularLocation>
        <location evidence="1">Membrane</location>
        <topology evidence="1">Multi-pass membrane protein</topology>
    </subcellularLocation>
</comment>
<feature type="transmembrane region" description="Helical" evidence="7">
    <location>
        <begin position="105"/>
        <end position="124"/>
    </location>
</feature>
<protein>
    <recommendedName>
        <fullName evidence="9">Plasma membrane iron permease</fullName>
    </recommendedName>
</protein>
<evidence type="ECO:0000256" key="4">
    <source>
        <dbReference type="ARBA" id="ARBA00022692"/>
    </source>
</evidence>
<dbReference type="EMBL" id="LK023324">
    <property type="protein sequence ID" value="CDS07707.1"/>
    <property type="molecule type" value="Genomic_DNA"/>
</dbReference>
<keyword evidence="4 7" id="KW-0812">Transmembrane</keyword>
<keyword evidence="5 7" id="KW-1133">Transmembrane helix</keyword>
<evidence type="ECO:0000256" key="3">
    <source>
        <dbReference type="ARBA" id="ARBA00022496"/>
    </source>
</evidence>
<dbReference type="GO" id="GO:0015093">
    <property type="term" value="F:ferrous iron transmembrane transporter activity"/>
    <property type="evidence" value="ECO:0007669"/>
    <property type="project" value="TreeGrafter"/>
</dbReference>
<evidence type="ECO:0000256" key="2">
    <source>
        <dbReference type="ARBA" id="ARBA00008333"/>
    </source>
</evidence>
<dbReference type="OrthoDB" id="4364at2759"/>
<evidence type="ECO:0008006" key="9">
    <source>
        <dbReference type="Google" id="ProtNLM"/>
    </source>
</evidence>
<dbReference type="InterPro" id="IPR004923">
    <property type="entry name" value="FTR1/Fip1/EfeU"/>
</dbReference>
<keyword evidence="6 7" id="KW-0472">Membrane</keyword>
<feature type="transmembrane region" description="Helical" evidence="7">
    <location>
        <begin position="190"/>
        <end position="215"/>
    </location>
</feature>
<dbReference type="PANTHER" id="PTHR31632">
    <property type="entry name" value="IRON TRANSPORTER FTH1"/>
    <property type="match status" value="1"/>
</dbReference>
<sequence length="443" mass="50613">MMHETQLCLTRLRFIACFTRSTIVFLSYLSFCFTFPPHIFWLRILFVLHAMSSNFFSIPVFFIVLRETLEVTLVVSILFSFIQQLFDSQSLVYRHLRRKIWQGTLIGFNVSVIIGTAVIVVWYTALRNFWSGTEDIFTSVLCGVGGVLMTIMALFMVRTERLEDRWKHRLAKTLQSTSSNPVIRLQQSSFMVIPLLSVLREGIEVLLFVSGVAINTPVTEIPIPAVTGLLCAILIAYLLNRFKTFWRVRRFFVFCSILFFLMAAGLLARSIGYIEDYIWEKAIANVPNSDTAIGYMVTTALWHVSWGDSKRVTSADGGWQLFRAVLGWDNLGTIFTVTMYITYWVVVICALIYMHWHERRKAIRKALAGEWSTGDIALENAEDCIDANGDIIVSSLDSTKLILDHQPQQPTSAYTESGVSAFFAGRFSSFYRNSLSSTHHYRY</sequence>
<evidence type="ECO:0000313" key="8">
    <source>
        <dbReference type="EMBL" id="CDS07707.1"/>
    </source>
</evidence>
<keyword evidence="3" id="KW-0408">Iron</keyword>
<evidence type="ECO:0000256" key="5">
    <source>
        <dbReference type="ARBA" id="ARBA00022989"/>
    </source>
</evidence>
<keyword evidence="3" id="KW-0410">Iron transport</keyword>
<feature type="transmembrane region" description="Helical" evidence="7">
    <location>
        <begin position="251"/>
        <end position="271"/>
    </location>
</feature>
<dbReference type="Pfam" id="PF03239">
    <property type="entry name" value="FTR1"/>
    <property type="match status" value="1"/>
</dbReference>
<dbReference type="AlphaFoldDB" id="A0A077WM35"/>
<keyword evidence="3" id="KW-0406">Ion transport</keyword>
<evidence type="ECO:0000256" key="7">
    <source>
        <dbReference type="SAM" id="Phobius"/>
    </source>
</evidence>
<evidence type="ECO:0000256" key="6">
    <source>
        <dbReference type="ARBA" id="ARBA00023136"/>
    </source>
</evidence>
<evidence type="ECO:0000256" key="1">
    <source>
        <dbReference type="ARBA" id="ARBA00004141"/>
    </source>
</evidence>
<keyword evidence="3" id="KW-0813">Transport</keyword>
<feature type="transmembrane region" description="Helical" evidence="7">
    <location>
        <begin position="71"/>
        <end position="93"/>
    </location>
</feature>
<comment type="similarity">
    <text evidence="2">Belongs to the oxidase-dependent Fe transporter (OFeT) (TC 9.A.10.1) family.</text>
</comment>
<organism evidence="8">
    <name type="scientific">Lichtheimia ramosa</name>
    <dbReference type="NCBI Taxonomy" id="688394"/>
    <lineage>
        <taxon>Eukaryota</taxon>
        <taxon>Fungi</taxon>
        <taxon>Fungi incertae sedis</taxon>
        <taxon>Mucoromycota</taxon>
        <taxon>Mucoromycotina</taxon>
        <taxon>Mucoromycetes</taxon>
        <taxon>Mucorales</taxon>
        <taxon>Lichtheimiaceae</taxon>
        <taxon>Lichtheimia</taxon>
    </lineage>
</organism>
<gene>
    <name evidence="8" type="ORF">LRAMOSA01656</name>
</gene>
<dbReference type="GO" id="GO:0033573">
    <property type="term" value="C:high-affinity iron permease complex"/>
    <property type="evidence" value="ECO:0007669"/>
    <property type="project" value="InterPro"/>
</dbReference>
<feature type="transmembrane region" description="Helical" evidence="7">
    <location>
        <begin position="331"/>
        <end position="354"/>
    </location>
</feature>
<proteinExistence type="inferred from homology"/>
<feature type="transmembrane region" description="Helical" evidence="7">
    <location>
        <begin position="136"/>
        <end position="157"/>
    </location>
</feature>
<reference evidence="8" key="1">
    <citation type="journal article" date="2014" name="Genome Announc.">
        <title>De novo whole-genome sequence and genome annotation of Lichtheimia ramosa.</title>
        <authorList>
            <person name="Linde J."/>
            <person name="Schwartze V."/>
            <person name="Binder U."/>
            <person name="Lass-Florl C."/>
            <person name="Voigt K."/>
            <person name="Horn F."/>
        </authorList>
    </citation>
    <scope>NUCLEOTIDE SEQUENCE</scope>
    <source>
        <strain evidence="8">JMRC FSU:6197</strain>
    </source>
</reference>
<name>A0A077WM35_9FUNG</name>
<dbReference type="PANTHER" id="PTHR31632:SF2">
    <property type="entry name" value="PLASMA MEMBRANE IRON PERMEASE"/>
    <property type="match status" value="1"/>
</dbReference>
<accession>A0A077WM35</accession>